<dbReference type="Pfam" id="PF10135">
    <property type="entry name" value="Rod-binding"/>
    <property type="match status" value="1"/>
</dbReference>
<comment type="similarity">
    <text evidence="4">In the C-terminal section; belongs to the glycosyl hydrolase 73 family.</text>
</comment>
<dbReference type="GO" id="GO:0071555">
    <property type="term" value="P:cell wall organization"/>
    <property type="evidence" value="ECO:0007669"/>
    <property type="project" value="UniProtKB-KW"/>
</dbReference>
<dbReference type="PANTHER" id="PTHR33308:SF9">
    <property type="entry name" value="PEPTIDOGLYCAN HYDROLASE FLGJ"/>
    <property type="match status" value="1"/>
</dbReference>
<evidence type="ECO:0000256" key="5">
    <source>
        <dbReference type="ARBA" id="ARBA00013433"/>
    </source>
</evidence>
<dbReference type="PRINTS" id="PR01002">
    <property type="entry name" value="FLGFLGJ"/>
</dbReference>
<evidence type="ECO:0000256" key="9">
    <source>
        <dbReference type="ARBA" id="ARBA00023316"/>
    </source>
</evidence>
<dbReference type="InterPro" id="IPR051056">
    <property type="entry name" value="Glycosyl_Hydrolase_73"/>
</dbReference>
<keyword evidence="12" id="KW-0282">Flagellum</keyword>
<evidence type="ECO:0000256" key="8">
    <source>
        <dbReference type="ARBA" id="ARBA00023295"/>
    </source>
</evidence>
<dbReference type="Gene3D" id="2.10.70.40">
    <property type="entry name" value="peptidoglycan hydrolase"/>
    <property type="match status" value="1"/>
</dbReference>
<dbReference type="Gene3D" id="1.10.530.10">
    <property type="match status" value="1"/>
</dbReference>
<dbReference type="GO" id="GO:0044780">
    <property type="term" value="P:bacterial-type flagellum assembly"/>
    <property type="evidence" value="ECO:0007669"/>
    <property type="project" value="InterPro"/>
</dbReference>
<evidence type="ECO:0000256" key="7">
    <source>
        <dbReference type="ARBA" id="ARBA00022801"/>
    </source>
</evidence>
<dbReference type="EMBL" id="CP014845">
    <property type="protein sequence ID" value="AMR80518.1"/>
    <property type="molecule type" value="Genomic_DNA"/>
</dbReference>
<dbReference type="OrthoDB" id="289937at2"/>
<feature type="domain" description="Mannosyl-glycoprotein endo-beta-N-acetylglucosamidase-like" evidence="11">
    <location>
        <begin position="198"/>
        <end position="351"/>
    </location>
</feature>
<dbReference type="InterPro" id="IPR002901">
    <property type="entry name" value="MGlyc_endo_b_GlcNAc-like_dom"/>
</dbReference>
<evidence type="ECO:0000256" key="2">
    <source>
        <dbReference type="ARBA" id="ARBA00004418"/>
    </source>
</evidence>
<dbReference type="NCBIfam" id="TIGR02541">
    <property type="entry name" value="flagell_FlgJ"/>
    <property type="match status" value="1"/>
</dbReference>
<evidence type="ECO:0000256" key="3">
    <source>
        <dbReference type="ARBA" id="ARBA00006880"/>
    </source>
</evidence>
<dbReference type="GO" id="GO:0042597">
    <property type="term" value="C:periplasmic space"/>
    <property type="evidence" value="ECO:0007669"/>
    <property type="project" value="UniProtKB-SubCell"/>
</dbReference>
<reference evidence="12 13" key="1">
    <citation type="submission" date="2016-03" db="EMBL/GenBank/DDBJ databases">
        <title>Complete genome sequence of a novel chlorpyrifos degrading bacterium, Cupriavidus nantongensis sp. X1.</title>
        <authorList>
            <person name="Fang L."/>
        </authorList>
    </citation>
    <scope>NUCLEOTIDE SEQUENCE [LARGE SCALE GENOMIC DNA]</scope>
    <source>
        <strain evidence="12 13">X1</strain>
    </source>
</reference>
<comment type="subcellular location">
    <subcellularLocation>
        <location evidence="2">Periplasm</location>
    </subcellularLocation>
</comment>
<sequence length="352" mass="37027">MNSGINGGAMPAPGADLTQRFALDTQGFEALKHSARGGADANTLHAVAKQFEAVFTQMVLKSMRDATPQDGLFDNEQSKLYLSMMDQQLAQQLSSRGIGLADVMVRQLARATGTAMPAGMNALTPAEAGKAADAEMARLLDSRGAGAMPADAGEQADLPAIGTTVAGQQWNPTAGLRQYQPQSYADRGQGEDRLGRLPDDAPAHVSAFVARMAGPAEAASRASGVPSRLIVGQAALESGWGQREITHADGSTTFNVFGIKAGPNWKGRVAEITTTEYIDGQPQKVRAKFRAYGSYDEACADYARLLTSNPRYAGVVSAANAEDAAHGLQRAGYATDPAYGHKLVKIMKKVAA</sequence>
<dbReference type="AlphaFoldDB" id="A0A142JR06"/>
<keyword evidence="6" id="KW-0574">Periplasm</keyword>
<evidence type="ECO:0000313" key="13">
    <source>
        <dbReference type="Proteomes" id="UP000075238"/>
    </source>
</evidence>
<dbReference type="InterPro" id="IPR013377">
    <property type="entry name" value="FlgJ"/>
</dbReference>
<dbReference type="GO" id="GO:0004040">
    <property type="term" value="F:amidase activity"/>
    <property type="evidence" value="ECO:0007669"/>
    <property type="project" value="InterPro"/>
</dbReference>
<comment type="function">
    <text evidence="1">Flagellum-specific muramidase which hydrolyzes the peptidoglycan layer to assemble the rod structure in the periplasmic space.</text>
</comment>
<proteinExistence type="inferred from homology"/>
<evidence type="ECO:0000259" key="11">
    <source>
        <dbReference type="SMART" id="SM00047"/>
    </source>
</evidence>
<evidence type="ECO:0000313" key="12">
    <source>
        <dbReference type="EMBL" id="AMR80518.1"/>
    </source>
</evidence>
<protein>
    <recommendedName>
        <fullName evidence="5">Peptidoglycan hydrolase FlgJ</fullName>
    </recommendedName>
    <alternativeName>
        <fullName evidence="10">Muramidase FlgJ</fullName>
    </alternativeName>
</protein>
<dbReference type="GO" id="GO:0016798">
    <property type="term" value="F:hydrolase activity, acting on glycosyl bonds"/>
    <property type="evidence" value="ECO:0007669"/>
    <property type="project" value="UniProtKB-KW"/>
</dbReference>
<evidence type="ECO:0000256" key="1">
    <source>
        <dbReference type="ARBA" id="ARBA00002954"/>
    </source>
</evidence>
<dbReference type="RefSeq" id="WP_062802355.1">
    <property type="nucleotide sequence ID" value="NZ_CP014845.1"/>
</dbReference>
<keyword evidence="12" id="KW-0966">Cell projection</keyword>
<evidence type="ECO:0000256" key="6">
    <source>
        <dbReference type="ARBA" id="ARBA00022764"/>
    </source>
</evidence>
<keyword evidence="8" id="KW-0326">Glycosidase</keyword>
<dbReference type="PANTHER" id="PTHR33308">
    <property type="entry name" value="PEPTIDOGLYCAN HYDROLASE FLGJ"/>
    <property type="match status" value="1"/>
</dbReference>
<keyword evidence="13" id="KW-1185">Reference proteome</keyword>
<dbReference type="KEGG" id="cnan:A2G96_21980"/>
<name>A0A142JR06_9BURK</name>
<keyword evidence="12" id="KW-0969">Cilium</keyword>
<keyword evidence="9" id="KW-0961">Cell wall biogenesis/degradation</keyword>
<dbReference type="Pfam" id="PF01832">
    <property type="entry name" value="Glucosaminidase"/>
    <property type="match status" value="1"/>
</dbReference>
<dbReference type="NCBIfam" id="NF009357">
    <property type="entry name" value="PRK12712.1"/>
    <property type="match status" value="1"/>
</dbReference>
<evidence type="ECO:0000256" key="4">
    <source>
        <dbReference type="ARBA" id="ARBA00007974"/>
    </source>
</evidence>
<dbReference type="Proteomes" id="UP000075238">
    <property type="component" value="Chromosome 2"/>
</dbReference>
<keyword evidence="7" id="KW-0378">Hydrolase</keyword>
<accession>A0A142JR06</accession>
<evidence type="ECO:0000256" key="10">
    <source>
        <dbReference type="ARBA" id="ARBA00030835"/>
    </source>
</evidence>
<organism evidence="12 13">
    <name type="scientific">Cupriavidus nantongensis</name>
    <dbReference type="NCBI Taxonomy" id="1796606"/>
    <lineage>
        <taxon>Bacteria</taxon>
        <taxon>Pseudomonadati</taxon>
        <taxon>Pseudomonadota</taxon>
        <taxon>Betaproteobacteria</taxon>
        <taxon>Burkholderiales</taxon>
        <taxon>Burkholderiaceae</taxon>
        <taxon>Cupriavidus</taxon>
    </lineage>
</organism>
<dbReference type="InterPro" id="IPR019301">
    <property type="entry name" value="Flagellar_prot_FlgJ_N"/>
</dbReference>
<dbReference type="STRING" id="1796606.A2G96_21980"/>
<dbReference type="SMART" id="SM00047">
    <property type="entry name" value="LYZ2"/>
    <property type="match status" value="1"/>
</dbReference>
<comment type="similarity">
    <text evidence="3">In the N-terminal section; belongs to the FlgJ family.</text>
</comment>
<dbReference type="GO" id="GO:0071973">
    <property type="term" value="P:bacterial-type flagellum-dependent cell motility"/>
    <property type="evidence" value="ECO:0007669"/>
    <property type="project" value="TreeGrafter"/>
</dbReference>
<gene>
    <name evidence="12" type="primary">flgJ</name>
    <name evidence="12" type="ORF">A2G96_21980</name>
</gene>